<evidence type="ECO:0000256" key="2">
    <source>
        <dbReference type="ARBA" id="ARBA00004687"/>
    </source>
</evidence>
<keyword evidence="8" id="KW-0472">Membrane</keyword>
<evidence type="ECO:0000256" key="8">
    <source>
        <dbReference type="ARBA" id="ARBA00023136"/>
    </source>
</evidence>
<sequence>LHPSTGKALESNAFLSPRWGGIAIYNVPDAPESSPVPREVTLQMAPIVNVFRHQLALLLGIEPTKEGVLPNVGRSPPDGSRITHWEIDVLLRQRAAENLVTATNTLQSLAQLLEEIGNIVIRDDIAEQVRARRDTCAQHFALVFAHTNASARRACTYGGVVTGRCYGVGTSCHGIAKNQAVHRLCIAKHSICS</sequence>
<keyword evidence="5" id="KW-0812">Transmembrane</keyword>
<keyword evidence="6" id="KW-0256">Endoplasmic reticulum</keyword>
<dbReference type="Pfam" id="PF10510">
    <property type="entry name" value="PIG-S"/>
    <property type="match status" value="1"/>
</dbReference>
<proteinExistence type="inferred from homology"/>
<evidence type="ECO:0000256" key="6">
    <source>
        <dbReference type="ARBA" id="ARBA00022824"/>
    </source>
</evidence>
<keyword evidence="10" id="KW-1185">Reference proteome</keyword>
<evidence type="ECO:0000256" key="7">
    <source>
        <dbReference type="ARBA" id="ARBA00022989"/>
    </source>
</evidence>
<evidence type="ECO:0000256" key="4">
    <source>
        <dbReference type="ARBA" id="ARBA00022502"/>
    </source>
</evidence>
<protein>
    <submittedName>
        <fullName evidence="11">GPI transamidase component PIG-S-like</fullName>
    </submittedName>
</protein>
<evidence type="ECO:0000256" key="3">
    <source>
        <dbReference type="ARBA" id="ARBA00005316"/>
    </source>
</evidence>
<evidence type="ECO:0000256" key="5">
    <source>
        <dbReference type="ARBA" id="ARBA00022692"/>
    </source>
</evidence>
<dbReference type="InterPro" id="IPR019540">
    <property type="entry name" value="PtdIno-glycan_biosynth_class_S"/>
</dbReference>
<comment type="pathway">
    <text evidence="2">Glycolipid biosynthesis; glycosylphosphatidylinositol-anchor biosynthesis.</text>
</comment>
<evidence type="ECO:0000256" key="1">
    <source>
        <dbReference type="ARBA" id="ARBA00004477"/>
    </source>
</evidence>
<dbReference type="RefSeq" id="XP_014680378.1">
    <property type="nucleotide sequence ID" value="XM_014824892.1"/>
</dbReference>
<accession>A0ABM1F7F7</accession>
<comment type="subcellular location">
    <subcellularLocation>
        <location evidence="1">Endoplasmic reticulum membrane</location>
        <topology evidence="1">Multi-pass membrane protein</topology>
    </subcellularLocation>
</comment>
<name>A0ABM1F7F7_PRICU</name>
<comment type="similarity">
    <text evidence="3">Belongs to the PIGS family.</text>
</comment>
<keyword evidence="9" id="KW-0325">Glycoprotein</keyword>
<keyword evidence="7" id="KW-1133">Transmembrane helix</keyword>
<evidence type="ECO:0000313" key="10">
    <source>
        <dbReference type="Proteomes" id="UP000695022"/>
    </source>
</evidence>
<dbReference type="PANTHER" id="PTHR21072">
    <property type="entry name" value="GPI TRANSAMIDASE COMPONENT PIG-S"/>
    <property type="match status" value="1"/>
</dbReference>
<evidence type="ECO:0000313" key="11">
    <source>
        <dbReference type="RefSeq" id="XP_014680378.1"/>
    </source>
</evidence>
<reference evidence="11" key="1">
    <citation type="submission" date="2025-08" db="UniProtKB">
        <authorList>
            <consortium name="RefSeq"/>
        </authorList>
    </citation>
    <scope>IDENTIFICATION</scope>
</reference>
<dbReference type="Proteomes" id="UP000695022">
    <property type="component" value="Unplaced"/>
</dbReference>
<feature type="non-terminal residue" evidence="11">
    <location>
        <position position="1"/>
    </location>
</feature>
<dbReference type="PANTHER" id="PTHR21072:SF13">
    <property type="entry name" value="GPI TRANSAMIDASE COMPONENT PIG-S"/>
    <property type="match status" value="1"/>
</dbReference>
<organism evidence="10 11">
    <name type="scientific">Priapulus caudatus</name>
    <name type="common">Priapulid worm</name>
    <dbReference type="NCBI Taxonomy" id="37621"/>
    <lineage>
        <taxon>Eukaryota</taxon>
        <taxon>Metazoa</taxon>
        <taxon>Ecdysozoa</taxon>
        <taxon>Scalidophora</taxon>
        <taxon>Priapulida</taxon>
        <taxon>Priapulimorpha</taxon>
        <taxon>Priapulimorphida</taxon>
        <taxon>Priapulidae</taxon>
        <taxon>Priapulus</taxon>
    </lineage>
</organism>
<dbReference type="GeneID" id="106820367"/>
<keyword evidence="4" id="KW-0337">GPI-anchor biosynthesis</keyword>
<evidence type="ECO:0000256" key="9">
    <source>
        <dbReference type="ARBA" id="ARBA00023180"/>
    </source>
</evidence>
<gene>
    <name evidence="11" type="primary">LOC106820367</name>
</gene>